<proteinExistence type="predicted"/>
<protein>
    <submittedName>
        <fullName evidence="1">Uncharacterized protein</fullName>
    </submittedName>
</protein>
<gene>
    <name evidence="1" type="ORF">E2C01_019027</name>
</gene>
<evidence type="ECO:0000313" key="2">
    <source>
        <dbReference type="Proteomes" id="UP000324222"/>
    </source>
</evidence>
<accession>A0A5B7DY54</accession>
<reference evidence="1 2" key="1">
    <citation type="submission" date="2019-05" db="EMBL/GenBank/DDBJ databases">
        <title>Another draft genome of Portunus trituberculatus and its Hox gene families provides insights of decapod evolution.</title>
        <authorList>
            <person name="Jeong J.-H."/>
            <person name="Song I."/>
            <person name="Kim S."/>
            <person name="Choi T."/>
            <person name="Kim D."/>
            <person name="Ryu S."/>
            <person name="Kim W."/>
        </authorList>
    </citation>
    <scope>NUCLEOTIDE SEQUENCE [LARGE SCALE GENOMIC DNA]</scope>
    <source>
        <tissue evidence="1">Muscle</tissue>
    </source>
</reference>
<keyword evidence="2" id="KW-1185">Reference proteome</keyword>
<organism evidence="1 2">
    <name type="scientific">Portunus trituberculatus</name>
    <name type="common">Swimming crab</name>
    <name type="synonym">Neptunus trituberculatus</name>
    <dbReference type="NCBI Taxonomy" id="210409"/>
    <lineage>
        <taxon>Eukaryota</taxon>
        <taxon>Metazoa</taxon>
        <taxon>Ecdysozoa</taxon>
        <taxon>Arthropoda</taxon>
        <taxon>Crustacea</taxon>
        <taxon>Multicrustacea</taxon>
        <taxon>Malacostraca</taxon>
        <taxon>Eumalacostraca</taxon>
        <taxon>Eucarida</taxon>
        <taxon>Decapoda</taxon>
        <taxon>Pleocyemata</taxon>
        <taxon>Brachyura</taxon>
        <taxon>Eubrachyura</taxon>
        <taxon>Portunoidea</taxon>
        <taxon>Portunidae</taxon>
        <taxon>Portuninae</taxon>
        <taxon>Portunus</taxon>
    </lineage>
</organism>
<dbReference type="Proteomes" id="UP000324222">
    <property type="component" value="Unassembled WGS sequence"/>
</dbReference>
<evidence type="ECO:0000313" key="1">
    <source>
        <dbReference type="EMBL" id="MPC25903.1"/>
    </source>
</evidence>
<dbReference type="EMBL" id="VSRR010001526">
    <property type="protein sequence ID" value="MPC25903.1"/>
    <property type="molecule type" value="Genomic_DNA"/>
</dbReference>
<dbReference type="AlphaFoldDB" id="A0A5B7DY54"/>
<sequence>MSLILSLLRLHGELNESISLCINITFLILINLPAKSSNSLAPINVSILQSFSCVTVLDPPTCTPVLSSVSCESRQEHTGPHASPLSALLAAAQAAPHLSVSCLSQGGSGTPAGVNLLLQGEILAAVKNNTR</sequence>
<name>A0A5B7DY54_PORTR</name>
<comment type="caution">
    <text evidence="1">The sequence shown here is derived from an EMBL/GenBank/DDBJ whole genome shotgun (WGS) entry which is preliminary data.</text>
</comment>